<proteinExistence type="predicted"/>
<name>A0A0D0SBX5_PSEFL</name>
<evidence type="ECO:0000313" key="2">
    <source>
        <dbReference type="EMBL" id="KIR19753.1"/>
    </source>
</evidence>
<dbReference type="PATRIC" id="fig|294.125.peg.4934"/>
<evidence type="ECO:0000256" key="1">
    <source>
        <dbReference type="SAM" id="MobiDB-lite"/>
    </source>
</evidence>
<comment type="caution">
    <text evidence="2">The sequence shown here is derived from an EMBL/GenBank/DDBJ whole genome shotgun (WGS) entry which is preliminary data.</text>
</comment>
<dbReference type="Proteomes" id="UP000032210">
    <property type="component" value="Unassembled WGS sequence"/>
</dbReference>
<gene>
    <name evidence="2" type="ORF">PFLU3_48010</name>
</gene>
<accession>A0A0D0SBX5</accession>
<protein>
    <submittedName>
        <fullName evidence="2">Uncharacterized protein</fullName>
    </submittedName>
</protein>
<dbReference type="AlphaFoldDB" id="A0A0D0SBX5"/>
<feature type="region of interest" description="Disordered" evidence="1">
    <location>
        <begin position="1"/>
        <end position="29"/>
    </location>
</feature>
<evidence type="ECO:0000313" key="3">
    <source>
        <dbReference type="Proteomes" id="UP000032210"/>
    </source>
</evidence>
<organism evidence="2 3">
    <name type="scientific">Pseudomonas fluorescens</name>
    <dbReference type="NCBI Taxonomy" id="294"/>
    <lineage>
        <taxon>Bacteria</taxon>
        <taxon>Pseudomonadati</taxon>
        <taxon>Pseudomonadota</taxon>
        <taxon>Gammaproteobacteria</taxon>
        <taxon>Pseudomonadales</taxon>
        <taxon>Pseudomonadaceae</taxon>
        <taxon>Pseudomonas</taxon>
    </lineage>
</organism>
<reference evidence="2 3" key="1">
    <citation type="submission" date="2015-01" db="EMBL/GenBank/DDBJ databases">
        <title>Genome sequence of the beneficial rhizobacterium Pseudomonas fluorescens 2-79.</title>
        <authorList>
            <person name="Thuermer A."/>
            <person name="Daniel R."/>
        </authorList>
    </citation>
    <scope>NUCLEOTIDE SEQUENCE [LARGE SCALE GENOMIC DNA]</scope>
    <source>
        <strain evidence="2 3">2-79</strain>
    </source>
</reference>
<dbReference type="EMBL" id="JXCQ01000068">
    <property type="protein sequence ID" value="KIR19753.1"/>
    <property type="molecule type" value="Genomic_DNA"/>
</dbReference>
<sequence>MSSIPPTSSPPLPAPDTSRSQKETGTPPQERFLDVLARTYIDTAQEQNSKIEFNREPK</sequence>